<sequence>MLQYFVASIILLFIILVDTEFITWKTFRKKRKELPGIRTILDIIKWKVPLYWGLPNYIILGRGEEYFGPVFQYKIGNSCTVAVNDIQVARKVMSSPDCRDRLPEGHVLYERSFNKPLGILFGNGKNWAVSRDFAVKTLSNLGFGQGTAVEHCIATEMEDILQKIEAIVQQECTFQPHGFFHVPTLNVLWNLIAGSRFSHNDQKLTELLKYFYKWNRSFNLGATALHAFPWLRHIPKLTEHDAWVNGHLKFSAFFKNIMEERITKNNYLDDPNDFIDYYLREMKWQNDSNNNEYFTEEQFLTVCTDLFMAGADTTRTENLPSLVYKTRMPYTEATTAEILRHACVIPVTGRCPVRDMEINECSITKGSIIGINIHGIHFSQHIWSDPKVFRPERFLSAEGRIINQEKTLPFGYGKRKCLGETTSRNTFFLFFTAMLQRYSFQLSPQHPKPSLEDVCGLSRAPKPYYVTVQKRSN</sequence>
<protein>
    <submittedName>
        <fullName evidence="9">Uncharacterized protein</fullName>
    </submittedName>
</protein>
<dbReference type="AlphaFoldDB" id="A0A8J2PES5"/>
<keyword evidence="8" id="KW-0812">Transmembrane</keyword>
<keyword evidence="8" id="KW-1133">Transmembrane helix</keyword>
<comment type="cofactor">
    <cofactor evidence="1">
        <name>heme</name>
        <dbReference type="ChEBI" id="CHEBI:30413"/>
    </cofactor>
</comment>
<dbReference type="PROSITE" id="PS00086">
    <property type="entry name" value="CYTOCHROME_P450"/>
    <property type="match status" value="1"/>
</dbReference>
<evidence type="ECO:0000256" key="7">
    <source>
        <dbReference type="RuleBase" id="RU000461"/>
    </source>
</evidence>
<keyword evidence="10" id="KW-1185">Reference proteome</keyword>
<dbReference type="Pfam" id="PF00067">
    <property type="entry name" value="p450"/>
    <property type="match status" value="2"/>
</dbReference>
<dbReference type="GO" id="GO:0005506">
    <property type="term" value="F:iron ion binding"/>
    <property type="evidence" value="ECO:0007669"/>
    <property type="project" value="InterPro"/>
</dbReference>
<organism evidence="9 10">
    <name type="scientific">Allacma fusca</name>
    <dbReference type="NCBI Taxonomy" id="39272"/>
    <lineage>
        <taxon>Eukaryota</taxon>
        <taxon>Metazoa</taxon>
        <taxon>Ecdysozoa</taxon>
        <taxon>Arthropoda</taxon>
        <taxon>Hexapoda</taxon>
        <taxon>Collembola</taxon>
        <taxon>Symphypleona</taxon>
        <taxon>Sminthuridae</taxon>
        <taxon>Allacma</taxon>
    </lineage>
</organism>
<dbReference type="EMBL" id="CAJVCH010496839">
    <property type="protein sequence ID" value="CAG7820992.1"/>
    <property type="molecule type" value="Genomic_DNA"/>
</dbReference>
<dbReference type="InterPro" id="IPR050182">
    <property type="entry name" value="Cytochrome_P450_fam2"/>
</dbReference>
<dbReference type="InterPro" id="IPR017972">
    <property type="entry name" value="Cyt_P450_CS"/>
</dbReference>
<evidence type="ECO:0000256" key="4">
    <source>
        <dbReference type="ARBA" id="ARBA00022723"/>
    </source>
</evidence>
<dbReference type="GO" id="GO:0020037">
    <property type="term" value="F:heme binding"/>
    <property type="evidence" value="ECO:0007669"/>
    <property type="project" value="InterPro"/>
</dbReference>
<dbReference type="InterPro" id="IPR001128">
    <property type="entry name" value="Cyt_P450"/>
</dbReference>
<dbReference type="GO" id="GO:0016712">
    <property type="term" value="F:oxidoreductase activity, acting on paired donors, with incorporation or reduction of molecular oxygen, reduced flavin or flavoprotein as one donor, and incorporation of one atom of oxygen"/>
    <property type="evidence" value="ECO:0007669"/>
    <property type="project" value="TreeGrafter"/>
</dbReference>
<keyword evidence="6 7" id="KW-0408">Iron</keyword>
<dbReference type="PANTHER" id="PTHR24300:SF376">
    <property type="entry name" value="CYTOCHROME P450 15A1"/>
    <property type="match status" value="1"/>
</dbReference>
<dbReference type="GO" id="GO:0008395">
    <property type="term" value="F:steroid hydroxylase activity"/>
    <property type="evidence" value="ECO:0007669"/>
    <property type="project" value="TreeGrafter"/>
</dbReference>
<reference evidence="9" key="1">
    <citation type="submission" date="2021-06" db="EMBL/GenBank/DDBJ databases">
        <authorList>
            <person name="Hodson N. C."/>
            <person name="Mongue J. A."/>
            <person name="Jaron S. K."/>
        </authorList>
    </citation>
    <scope>NUCLEOTIDE SEQUENCE</scope>
</reference>
<evidence type="ECO:0000256" key="6">
    <source>
        <dbReference type="ARBA" id="ARBA00023004"/>
    </source>
</evidence>
<proteinExistence type="inferred from homology"/>
<dbReference type="Proteomes" id="UP000708208">
    <property type="component" value="Unassembled WGS sequence"/>
</dbReference>
<evidence type="ECO:0000256" key="2">
    <source>
        <dbReference type="ARBA" id="ARBA00010617"/>
    </source>
</evidence>
<accession>A0A8J2PES5</accession>
<name>A0A8J2PES5_9HEXA</name>
<evidence type="ECO:0000313" key="9">
    <source>
        <dbReference type="EMBL" id="CAG7820992.1"/>
    </source>
</evidence>
<keyword evidence="7" id="KW-0503">Monooxygenase</keyword>
<evidence type="ECO:0000256" key="8">
    <source>
        <dbReference type="SAM" id="Phobius"/>
    </source>
</evidence>
<evidence type="ECO:0000313" key="10">
    <source>
        <dbReference type="Proteomes" id="UP000708208"/>
    </source>
</evidence>
<evidence type="ECO:0000256" key="1">
    <source>
        <dbReference type="ARBA" id="ARBA00001971"/>
    </source>
</evidence>
<evidence type="ECO:0000256" key="3">
    <source>
        <dbReference type="ARBA" id="ARBA00022617"/>
    </source>
</evidence>
<evidence type="ECO:0000256" key="5">
    <source>
        <dbReference type="ARBA" id="ARBA00023002"/>
    </source>
</evidence>
<keyword evidence="3 7" id="KW-0349">Heme</keyword>
<gene>
    <name evidence="9" type="ORF">AFUS01_LOCUS31357</name>
</gene>
<keyword evidence="8" id="KW-0472">Membrane</keyword>
<dbReference type="OrthoDB" id="3934656at2759"/>
<dbReference type="PANTHER" id="PTHR24300">
    <property type="entry name" value="CYTOCHROME P450 508A4-RELATED"/>
    <property type="match status" value="1"/>
</dbReference>
<keyword evidence="5 7" id="KW-0560">Oxidoreductase</keyword>
<comment type="caution">
    <text evidence="9">The sequence shown here is derived from an EMBL/GenBank/DDBJ whole genome shotgun (WGS) entry which is preliminary data.</text>
</comment>
<feature type="transmembrane region" description="Helical" evidence="8">
    <location>
        <begin position="6"/>
        <end position="24"/>
    </location>
</feature>
<dbReference type="GO" id="GO:0006805">
    <property type="term" value="P:xenobiotic metabolic process"/>
    <property type="evidence" value="ECO:0007669"/>
    <property type="project" value="TreeGrafter"/>
</dbReference>
<dbReference type="GO" id="GO:0006082">
    <property type="term" value="P:organic acid metabolic process"/>
    <property type="evidence" value="ECO:0007669"/>
    <property type="project" value="TreeGrafter"/>
</dbReference>
<keyword evidence="4 7" id="KW-0479">Metal-binding</keyword>
<dbReference type="GO" id="GO:0005737">
    <property type="term" value="C:cytoplasm"/>
    <property type="evidence" value="ECO:0007669"/>
    <property type="project" value="TreeGrafter"/>
</dbReference>
<comment type="similarity">
    <text evidence="2 7">Belongs to the cytochrome P450 family.</text>
</comment>